<evidence type="ECO:0000313" key="4">
    <source>
        <dbReference type="EMBL" id="MEA5445897.1"/>
    </source>
</evidence>
<accession>A0AAP6JG68</accession>
<feature type="domain" description="Amidohydrolase-related" evidence="3">
    <location>
        <begin position="74"/>
        <end position="425"/>
    </location>
</feature>
<evidence type="ECO:0000256" key="2">
    <source>
        <dbReference type="SAM" id="SignalP"/>
    </source>
</evidence>
<comment type="caution">
    <text evidence="4">The sequence shown here is derived from an EMBL/GenBank/DDBJ whole genome shotgun (WGS) entry which is preliminary data.</text>
</comment>
<dbReference type="PANTHER" id="PTHR43135">
    <property type="entry name" value="ALPHA-D-RIBOSE 1-METHYLPHOSPHONATE 5-TRIPHOSPHATE DIPHOSPHATASE"/>
    <property type="match status" value="1"/>
</dbReference>
<dbReference type="Proteomes" id="UP001302316">
    <property type="component" value="Unassembled WGS sequence"/>
</dbReference>
<evidence type="ECO:0000256" key="1">
    <source>
        <dbReference type="SAM" id="MobiDB-lite"/>
    </source>
</evidence>
<dbReference type="InterPro" id="IPR032466">
    <property type="entry name" value="Metal_Hydrolase"/>
</dbReference>
<dbReference type="InterPro" id="IPR011059">
    <property type="entry name" value="Metal-dep_hydrolase_composite"/>
</dbReference>
<keyword evidence="5" id="KW-1185">Reference proteome</keyword>
<dbReference type="PANTHER" id="PTHR43135:SF3">
    <property type="entry name" value="ALPHA-D-RIBOSE 1-METHYLPHOSPHONATE 5-TRIPHOSPHATE DIPHOSPHATASE"/>
    <property type="match status" value="1"/>
</dbReference>
<evidence type="ECO:0000259" key="3">
    <source>
        <dbReference type="Pfam" id="PF01979"/>
    </source>
</evidence>
<keyword evidence="2" id="KW-0732">Signal</keyword>
<dbReference type="Gene3D" id="2.30.40.10">
    <property type="entry name" value="Urease, subunit C, domain 1"/>
    <property type="match status" value="1"/>
</dbReference>
<evidence type="ECO:0000313" key="5">
    <source>
        <dbReference type="Proteomes" id="UP001302316"/>
    </source>
</evidence>
<feature type="region of interest" description="Disordered" evidence="1">
    <location>
        <begin position="159"/>
        <end position="185"/>
    </location>
</feature>
<organism evidence="4 5">
    <name type="scientific">Natronospira elongata</name>
    <dbReference type="NCBI Taxonomy" id="3110268"/>
    <lineage>
        <taxon>Bacteria</taxon>
        <taxon>Pseudomonadati</taxon>
        <taxon>Pseudomonadota</taxon>
        <taxon>Gammaproteobacteria</taxon>
        <taxon>Natronospirales</taxon>
        <taxon>Natronospiraceae</taxon>
        <taxon>Natronospira</taxon>
    </lineage>
</organism>
<dbReference type="InterPro" id="IPR057744">
    <property type="entry name" value="OTAase-like"/>
</dbReference>
<feature type="chain" id="PRO_5042825698" evidence="2">
    <location>
        <begin position="21"/>
        <end position="428"/>
    </location>
</feature>
<dbReference type="CDD" id="cd01299">
    <property type="entry name" value="Met_dep_hydrolase_A"/>
    <property type="match status" value="1"/>
</dbReference>
<dbReference type="Gene3D" id="3.20.20.140">
    <property type="entry name" value="Metal-dependent hydrolases"/>
    <property type="match status" value="1"/>
</dbReference>
<dbReference type="GO" id="GO:0016810">
    <property type="term" value="F:hydrolase activity, acting on carbon-nitrogen (but not peptide) bonds"/>
    <property type="evidence" value="ECO:0007669"/>
    <property type="project" value="InterPro"/>
</dbReference>
<proteinExistence type="predicted"/>
<name>A0AAP6JG68_9GAMM</name>
<sequence length="428" mass="46641">MRTLFAALALLLLMSQPVSGETLYIQAAKLIDGASDQAREQVTVVVRRQQIEDIRDGYHGDPEQDRVVRLHEHTLMPGLMDAHTHLSMEMSPDAYIRQFTEDPADMAFRMTSFAEKTLKAGFTTVRELGDSHGLSTSLRDAIRAGHVAGPRILAAGKSLATTGGHADPTSGWSQALEGDPGPREGVINGRAEAAAGVRHRYKEGADLVKITATGGVLSLADSGENPQFSEEELEALVTTAKDYGFHVAAHAHGGEGMKRAIRAGVRSIEHGTYMDRRIIRLMRRHDTWYVPTISAGRFVADMAEKPDYFPPQVREKAAEIGPLIQETFARAWEGGVKIAFGTDSGVSPHGDNAREFIYMVEAGMPEMAAIQSATRETARMMGIDDQLGTVEAGKLADLVAVVGNPLEDISRMLEVRFVMKEGDIVRHD</sequence>
<dbReference type="EMBL" id="JAYGII010000016">
    <property type="protein sequence ID" value="MEA5445897.1"/>
    <property type="molecule type" value="Genomic_DNA"/>
</dbReference>
<feature type="signal peptide" evidence="2">
    <location>
        <begin position="1"/>
        <end position="20"/>
    </location>
</feature>
<dbReference type="InterPro" id="IPR051781">
    <property type="entry name" value="Metallo-dep_Hydrolase"/>
</dbReference>
<dbReference type="InterPro" id="IPR006680">
    <property type="entry name" value="Amidohydro-rel"/>
</dbReference>
<dbReference type="AlphaFoldDB" id="A0AAP6JG68"/>
<reference evidence="4 5" key="1">
    <citation type="submission" date="2023-12" db="EMBL/GenBank/DDBJ databases">
        <title>Whole-genome sequencing of halo(alkali)philic microorganisms from hypersaline lakes.</title>
        <authorList>
            <person name="Sorokin D.Y."/>
            <person name="Merkel A.Y."/>
            <person name="Messina E."/>
            <person name="Yakimov M."/>
        </authorList>
    </citation>
    <scope>NUCLEOTIDE SEQUENCE [LARGE SCALE GENOMIC DNA]</scope>
    <source>
        <strain evidence="4 5">AB-CW1</strain>
    </source>
</reference>
<gene>
    <name evidence="4" type="ORF">VCB98_08705</name>
</gene>
<dbReference type="RefSeq" id="WP_346051776.1">
    <property type="nucleotide sequence ID" value="NZ_JAYGII010000016.1"/>
</dbReference>
<dbReference type="SUPFAM" id="SSF51338">
    <property type="entry name" value="Composite domain of metallo-dependent hydrolases"/>
    <property type="match status" value="1"/>
</dbReference>
<dbReference type="Pfam" id="PF01979">
    <property type="entry name" value="Amidohydro_1"/>
    <property type="match status" value="1"/>
</dbReference>
<protein>
    <submittedName>
        <fullName evidence="4">Amidohydrolase family protein</fullName>
    </submittedName>
</protein>
<dbReference type="SUPFAM" id="SSF51556">
    <property type="entry name" value="Metallo-dependent hydrolases"/>
    <property type="match status" value="1"/>
</dbReference>